<feature type="domain" description="Macro" evidence="6">
    <location>
        <begin position="26"/>
        <end position="178"/>
    </location>
</feature>
<dbReference type="EC" id="3.1.3.84" evidence="2"/>
<reference evidence="7 8" key="1">
    <citation type="submission" date="2014-02" db="EMBL/GenBank/DDBJ databases">
        <title>Single nucleus genome sequencing reveals high similarity among nuclei of an endomycorrhizal fungus.</title>
        <authorList>
            <person name="Lin K."/>
            <person name="Geurts R."/>
            <person name="Zhang Z."/>
            <person name="Limpens E."/>
            <person name="Saunders D.G."/>
            <person name="Mu D."/>
            <person name="Pang E."/>
            <person name="Cao H."/>
            <person name="Cha H."/>
            <person name="Lin T."/>
            <person name="Zhou Q."/>
            <person name="Shang Y."/>
            <person name="Li Y."/>
            <person name="Ivanov S."/>
            <person name="Sharma T."/>
            <person name="Velzen R.V."/>
            <person name="Ruijter N.D."/>
            <person name="Aanen D.K."/>
            <person name="Win J."/>
            <person name="Kamoun S."/>
            <person name="Bisseling T."/>
            <person name="Huang S."/>
        </authorList>
    </citation>
    <scope>NUCLEOTIDE SEQUENCE [LARGE SCALE GENOMIC DNA]</scope>
    <source>
        <strain evidence="7">DAOM 197198w</strain>
        <strain evidence="8">DAOM197198w</strain>
    </source>
</reference>
<comment type="similarity">
    <text evidence="1">Belongs to the POA1 family.</text>
</comment>
<keyword evidence="8" id="KW-1185">Reference proteome</keyword>
<evidence type="ECO:0000259" key="6">
    <source>
        <dbReference type="PROSITE" id="PS51154"/>
    </source>
</evidence>
<evidence type="ECO:0000313" key="7">
    <source>
        <dbReference type="EMBL" id="EXX69121.1"/>
    </source>
</evidence>
<evidence type="ECO:0000313" key="8">
    <source>
        <dbReference type="Proteomes" id="UP000022910"/>
    </source>
</evidence>
<dbReference type="GO" id="GO:0140291">
    <property type="term" value="P:peptidyl-glutamate ADP-deribosylation"/>
    <property type="evidence" value="ECO:0007669"/>
    <property type="project" value="TreeGrafter"/>
</dbReference>
<dbReference type="SUPFAM" id="SSF52949">
    <property type="entry name" value="Macro domain-like"/>
    <property type="match status" value="1"/>
</dbReference>
<dbReference type="OrthoDB" id="2155246at2759"/>
<dbReference type="InterPro" id="IPR002589">
    <property type="entry name" value="Macro_dom"/>
</dbReference>
<dbReference type="EMBL" id="JEMT01016949">
    <property type="protein sequence ID" value="EXX69120.1"/>
    <property type="molecule type" value="Genomic_DNA"/>
</dbReference>
<dbReference type="PANTHER" id="PTHR12521">
    <property type="entry name" value="PROTEIN C6ORF130"/>
    <property type="match status" value="1"/>
</dbReference>
<dbReference type="Proteomes" id="UP000022910">
    <property type="component" value="Unassembled WGS sequence"/>
</dbReference>
<dbReference type="PROSITE" id="PS51154">
    <property type="entry name" value="MACRO"/>
    <property type="match status" value="1"/>
</dbReference>
<feature type="compositionally biased region" description="Pro residues" evidence="5">
    <location>
        <begin position="10"/>
        <end position="25"/>
    </location>
</feature>
<evidence type="ECO:0000256" key="5">
    <source>
        <dbReference type="SAM" id="MobiDB-lite"/>
    </source>
</evidence>
<dbReference type="CDD" id="cd02901">
    <property type="entry name" value="Macro_Poa1p-like"/>
    <property type="match status" value="1"/>
</dbReference>
<proteinExistence type="inferred from homology"/>
<dbReference type="EMBL" id="JEMT01016949">
    <property type="protein sequence ID" value="EXX69119.1"/>
    <property type="molecule type" value="Genomic_DNA"/>
</dbReference>
<protein>
    <recommendedName>
        <fullName evidence="3">ADP-ribose 1''-phosphate phosphatase</fullName>
        <ecNumber evidence="2">3.1.3.84</ecNumber>
    </recommendedName>
</protein>
<dbReference type="Gene3D" id="3.40.220.10">
    <property type="entry name" value="Leucine Aminopeptidase, subunit E, domain 1"/>
    <property type="match status" value="1"/>
</dbReference>
<evidence type="ECO:0000256" key="3">
    <source>
        <dbReference type="ARBA" id="ARBA00019744"/>
    </source>
</evidence>
<dbReference type="InterPro" id="IPR043472">
    <property type="entry name" value="Macro_dom-like"/>
</dbReference>
<dbReference type="AlphaFoldDB" id="A0A015L9B9"/>
<dbReference type="HOGENOM" id="CLU_054419_4_0_1"/>
<sequence>MSDTTYSYPSTPPPQETPAPPPTPATPLSSTTSIEKFTFTERQGDLFTDAPPTDALAHCVSQDLRMGKGIAYIFKKKYEGLNELKAQQCKVGQVAYLQRDNRYIFYLITKYYVYDKPDRKEFETSLVELRRLCEQLGVRGLSVPRIGTGLDGLSLSYVKSAINEAFEGSNIKVTMFYL</sequence>
<organism evidence="7 8">
    <name type="scientific">Rhizophagus irregularis (strain DAOM 197198w)</name>
    <name type="common">Glomus intraradices</name>
    <dbReference type="NCBI Taxonomy" id="1432141"/>
    <lineage>
        <taxon>Eukaryota</taxon>
        <taxon>Fungi</taxon>
        <taxon>Fungi incertae sedis</taxon>
        <taxon>Mucoromycota</taxon>
        <taxon>Glomeromycotina</taxon>
        <taxon>Glomeromycetes</taxon>
        <taxon>Glomerales</taxon>
        <taxon>Glomeraceae</taxon>
        <taxon>Rhizophagus</taxon>
    </lineage>
</organism>
<comment type="caution">
    <text evidence="7">The sequence shown here is derived from an EMBL/GenBank/DDBJ whole genome shotgun (WGS) entry which is preliminary data.</text>
</comment>
<gene>
    <name evidence="7" type="ORF">RirG_098870</name>
</gene>
<evidence type="ECO:0000256" key="2">
    <source>
        <dbReference type="ARBA" id="ARBA00012983"/>
    </source>
</evidence>
<dbReference type="PANTHER" id="PTHR12521:SF0">
    <property type="entry name" value="ADP-RIBOSE GLYCOHYDROLASE OARD1"/>
    <property type="match status" value="1"/>
</dbReference>
<evidence type="ECO:0000256" key="1">
    <source>
        <dbReference type="ARBA" id="ARBA00006575"/>
    </source>
</evidence>
<comment type="catalytic activity">
    <reaction evidence="4">
        <text>ADP-alpha-D-ribose 1''-phosphate + H2O = ADP-D-ribose + phosphate</text>
        <dbReference type="Rhea" id="RHEA:25029"/>
        <dbReference type="ChEBI" id="CHEBI:15377"/>
        <dbReference type="ChEBI" id="CHEBI:43474"/>
        <dbReference type="ChEBI" id="CHEBI:57967"/>
        <dbReference type="ChEBI" id="CHEBI:58753"/>
        <dbReference type="EC" id="3.1.3.84"/>
    </reaction>
</comment>
<name>A0A015L9B9_RHIIW</name>
<dbReference type="OMA" id="LDGLQWP"/>
<dbReference type="SMART" id="SM00506">
    <property type="entry name" value="A1pp"/>
    <property type="match status" value="1"/>
</dbReference>
<dbReference type="EMBL" id="JEMT01016949">
    <property type="protein sequence ID" value="EXX69121.1"/>
    <property type="molecule type" value="Genomic_DNA"/>
</dbReference>
<accession>A0A015L9B9</accession>
<dbReference type="InterPro" id="IPR050892">
    <property type="entry name" value="ADP-ribose_metab_enzymes"/>
</dbReference>
<feature type="region of interest" description="Disordered" evidence="5">
    <location>
        <begin position="1"/>
        <end position="30"/>
    </location>
</feature>
<evidence type="ECO:0000256" key="4">
    <source>
        <dbReference type="ARBA" id="ARBA00034427"/>
    </source>
</evidence>